<evidence type="ECO:0000256" key="7">
    <source>
        <dbReference type="ARBA" id="ARBA00079693"/>
    </source>
</evidence>
<dbReference type="STRING" id="322104.A3LWN9"/>
<organism evidence="13 14">
    <name type="scientific">Scheffersomyces stipitis (strain ATCC 58785 / CBS 6054 / NBRC 10063 / NRRL Y-11545)</name>
    <name type="common">Yeast</name>
    <name type="synonym">Pichia stipitis</name>
    <dbReference type="NCBI Taxonomy" id="322104"/>
    <lineage>
        <taxon>Eukaryota</taxon>
        <taxon>Fungi</taxon>
        <taxon>Dikarya</taxon>
        <taxon>Ascomycota</taxon>
        <taxon>Saccharomycotina</taxon>
        <taxon>Pichiomycetes</taxon>
        <taxon>Debaryomycetaceae</taxon>
        <taxon>Scheffersomyces</taxon>
    </lineage>
</organism>
<evidence type="ECO:0000313" key="13">
    <source>
        <dbReference type="EMBL" id="ABN67666.1"/>
    </source>
</evidence>
<dbReference type="Proteomes" id="UP000002258">
    <property type="component" value="Chromosome 6"/>
</dbReference>
<dbReference type="Pfam" id="PF00248">
    <property type="entry name" value="Aldo_ket_red"/>
    <property type="match status" value="1"/>
</dbReference>
<evidence type="ECO:0000256" key="8">
    <source>
        <dbReference type="ARBA" id="ARBA00081322"/>
    </source>
</evidence>
<proteinExistence type="inferred from homology"/>
<accession>A3LWN9</accession>
<dbReference type="RefSeq" id="XP_001385695.1">
    <property type="nucleotide sequence ID" value="XM_001385658.1"/>
</dbReference>
<dbReference type="PRINTS" id="PR00069">
    <property type="entry name" value="ALDKETRDTASE"/>
</dbReference>
<dbReference type="InterPro" id="IPR023210">
    <property type="entry name" value="NADP_OxRdtase_dom"/>
</dbReference>
<evidence type="ECO:0000259" key="12">
    <source>
        <dbReference type="Pfam" id="PF00248"/>
    </source>
</evidence>
<gene>
    <name evidence="13" type="primary">AKR3</name>
    <name evidence="13" type="ORF">PICST_32538</name>
</gene>
<comment type="catalytic activity">
    <reaction evidence="4">
        <text>(R)-pantolactone + NADP(+) = 2-dehydropantolactone + NADPH + H(+)</text>
        <dbReference type="Rhea" id="RHEA:18981"/>
        <dbReference type="ChEBI" id="CHEBI:15378"/>
        <dbReference type="ChEBI" id="CHEBI:16719"/>
        <dbReference type="ChEBI" id="CHEBI:18395"/>
        <dbReference type="ChEBI" id="CHEBI:57783"/>
        <dbReference type="ChEBI" id="CHEBI:58349"/>
        <dbReference type="EC" id="1.1.1.358"/>
    </reaction>
</comment>
<comment type="similarity">
    <text evidence="1">Belongs to the aldo/keto reductase family.</text>
</comment>
<dbReference type="OrthoDB" id="416253at2759"/>
<feature type="domain" description="NADP-dependent oxidoreductase" evidence="12">
    <location>
        <begin position="36"/>
        <end position="301"/>
    </location>
</feature>
<evidence type="ECO:0000256" key="2">
    <source>
        <dbReference type="ARBA" id="ARBA00022857"/>
    </source>
</evidence>
<protein>
    <recommendedName>
        <fullName evidence="7">2-dehydropantolactone reductase</fullName>
        <ecNumber evidence="6">1.1.1.358</ecNumber>
    </recommendedName>
    <alternativeName>
        <fullName evidence="7">2-dehydropantolactone reductase</fullName>
    </alternativeName>
    <alternativeName>
        <fullName evidence="8">Ketopantoyl-lactone reductase</fullName>
    </alternativeName>
</protein>
<dbReference type="InterPro" id="IPR036812">
    <property type="entry name" value="NAD(P)_OxRdtase_dom_sf"/>
</dbReference>
<evidence type="ECO:0000256" key="9">
    <source>
        <dbReference type="PIRSR" id="PIRSR000097-1"/>
    </source>
</evidence>
<dbReference type="PIRSF" id="PIRSF000097">
    <property type="entry name" value="AKR"/>
    <property type="match status" value="1"/>
</dbReference>
<keyword evidence="2" id="KW-0521">NADP</keyword>
<name>A3LWN9_PICST</name>
<feature type="active site" description="Proton donor" evidence="9">
    <location>
        <position position="65"/>
    </location>
</feature>
<dbReference type="GeneID" id="4839738"/>
<dbReference type="SUPFAM" id="SSF51430">
    <property type="entry name" value="NAD(P)-linked oxidoreductase"/>
    <property type="match status" value="1"/>
</dbReference>
<keyword evidence="3" id="KW-0560">Oxidoreductase</keyword>
<evidence type="ECO:0000256" key="4">
    <source>
        <dbReference type="ARBA" id="ARBA00050878"/>
    </source>
</evidence>
<dbReference type="PROSITE" id="PS00062">
    <property type="entry name" value="ALDOKETO_REDUCTASE_2"/>
    <property type="match status" value="1"/>
</dbReference>
<dbReference type="InterPro" id="IPR018170">
    <property type="entry name" value="Aldo/ket_reductase_CS"/>
</dbReference>
<dbReference type="GO" id="GO:0047011">
    <property type="term" value="F:2-dehydropantolactone reductase (A-specific) activity"/>
    <property type="evidence" value="ECO:0007669"/>
    <property type="project" value="UniProtKB-ARBA"/>
</dbReference>
<feature type="site" description="Lowers pKa of active site Tyr" evidence="11">
    <location>
        <position position="90"/>
    </location>
</feature>
<evidence type="ECO:0000256" key="10">
    <source>
        <dbReference type="PIRSR" id="PIRSR000097-2"/>
    </source>
</evidence>
<dbReference type="InterPro" id="IPR020471">
    <property type="entry name" value="AKR"/>
</dbReference>
<feature type="binding site" evidence="10">
    <location>
        <position position="127"/>
    </location>
    <ligand>
        <name>substrate</name>
    </ligand>
</feature>
<evidence type="ECO:0000256" key="11">
    <source>
        <dbReference type="PIRSR" id="PIRSR000097-3"/>
    </source>
</evidence>
<dbReference type="EC" id="1.1.1.358" evidence="6"/>
<dbReference type="HOGENOM" id="CLU_023205_0_3_1"/>
<sequence length="316" mass="36016">MTVELTPNFKTKSGTSITIGAGSGTAWKSVKRSDPDNQVNLDRIVDKLSYSIKKGYNHLDTAEVYTTHPEVGRAIKKSGTPREDLWITTKYNPSSRVAEKKDHSPVELVESALKELNTDYIDLLLIHHPFFKPEQTKYNYDLVSLWQDVIKVKKSGAVRYIGVSNFTVDHLKTIIPVSETEGKEFLPVVNQIEFHPYLQNKEIVQFSQKNGILVEAYGPLTPLFRIVDEKSNKEVADHPLAKLLPQLSEKYGKTQAQILLRYALEKNVLPITTSSKEERIDQALNIYDFDLSKQDVDLIDSEGSKFPYRAFFKTYF</sequence>
<dbReference type="Gene3D" id="3.20.20.100">
    <property type="entry name" value="NADP-dependent oxidoreductase domain"/>
    <property type="match status" value="1"/>
</dbReference>
<dbReference type="KEGG" id="pic:PICST_32538"/>
<reference evidence="13 14" key="1">
    <citation type="journal article" date="2007" name="Nat. Biotechnol.">
        <title>Genome sequence of the lignocellulose-bioconverting and xylose-fermenting yeast Pichia stipitis.</title>
        <authorList>
            <person name="Jeffries T.W."/>
            <person name="Grigoriev I.V."/>
            <person name="Grimwood J."/>
            <person name="Laplaza J.M."/>
            <person name="Aerts A."/>
            <person name="Salamov A."/>
            <person name="Schmutz J."/>
            <person name="Lindquist E."/>
            <person name="Dehal P."/>
            <person name="Shapiro H."/>
            <person name="Jin Y.S."/>
            <person name="Passoth V."/>
            <person name="Richardson P.M."/>
        </authorList>
    </citation>
    <scope>NUCLEOTIDE SEQUENCE [LARGE SCALE GENOMIC DNA]</scope>
    <source>
        <strain evidence="14">ATCC 58785 / CBS 6054 / NBRC 10063 / NRRL Y-11545</strain>
    </source>
</reference>
<evidence type="ECO:0000256" key="1">
    <source>
        <dbReference type="ARBA" id="ARBA00007905"/>
    </source>
</evidence>
<evidence type="ECO:0000313" key="14">
    <source>
        <dbReference type="Proteomes" id="UP000002258"/>
    </source>
</evidence>
<dbReference type="InParanoid" id="A3LWN9"/>
<dbReference type="EMBL" id="CP000500">
    <property type="protein sequence ID" value="ABN67666.1"/>
    <property type="molecule type" value="Genomic_DNA"/>
</dbReference>
<dbReference type="PANTHER" id="PTHR43827:SF3">
    <property type="entry name" value="NADP-DEPENDENT OXIDOREDUCTASE DOMAIN-CONTAINING PROTEIN"/>
    <property type="match status" value="1"/>
</dbReference>
<evidence type="ECO:0000256" key="6">
    <source>
        <dbReference type="ARBA" id="ARBA00066965"/>
    </source>
</evidence>
<dbReference type="FunFam" id="3.20.20.100:FF:000002">
    <property type="entry name" value="2,5-diketo-D-gluconic acid reductase A"/>
    <property type="match status" value="1"/>
</dbReference>
<dbReference type="eggNOG" id="KOG1577">
    <property type="taxonomic scope" value="Eukaryota"/>
</dbReference>
<dbReference type="OMA" id="YSHHPEY"/>
<keyword evidence="14" id="KW-1185">Reference proteome</keyword>
<evidence type="ECO:0000256" key="3">
    <source>
        <dbReference type="ARBA" id="ARBA00023002"/>
    </source>
</evidence>
<dbReference type="PANTHER" id="PTHR43827">
    <property type="entry name" value="2,5-DIKETO-D-GLUCONIC ACID REDUCTASE"/>
    <property type="match status" value="1"/>
</dbReference>
<evidence type="ECO:0000256" key="5">
    <source>
        <dbReference type="ARBA" id="ARBA00051098"/>
    </source>
</evidence>
<dbReference type="GO" id="GO:0042180">
    <property type="term" value="P:ketone metabolic process"/>
    <property type="evidence" value="ECO:0007669"/>
    <property type="project" value="UniProtKB-ARBA"/>
</dbReference>
<comment type="catalytic activity">
    <reaction evidence="5">
        <text>isatin + NADPH + H(+) = 3-hydroxyindolin-2-one + NADP(+)</text>
        <dbReference type="Rhea" id="RHEA:68608"/>
        <dbReference type="ChEBI" id="CHEBI:15378"/>
        <dbReference type="ChEBI" id="CHEBI:27539"/>
        <dbReference type="ChEBI" id="CHEBI:28536"/>
        <dbReference type="ChEBI" id="CHEBI:57783"/>
        <dbReference type="ChEBI" id="CHEBI:58349"/>
    </reaction>
</comment>
<dbReference type="AlphaFoldDB" id="A3LWN9"/>